<dbReference type="InterPro" id="IPR050649">
    <property type="entry name" value="Paired_Homeobox_TFs"/>
</dbReference>
<dbReference type="CDD" id="cd00086">
    <property type="entry name" value="homeodomain"/>
    <property type="match status" value="1"/>
</dbReference>
<keyword evidence="4 6" id="KW-0371">Homeobox</keyword>
<comment type="caution">
    <text evidence="10">The sequence shown here is derived from an EMBL/GenBank/DDBJ whole genome shotgun (WGS) entry which is preliminary data.</text>
</comment>
<name>A0A1W0X2W9_HYPEX</name>
<gene>
    <name evidence="10" type="ORF">BV898_04237</name>
</gene>
<dbReference type="PROSITE" id="PS00027">
    <property type="entry name" value="HOMEOBOX_1"/>
    <property type="match status" value="1"/>
</dbReference>
<evidence type="ECO:0000256" key="8">
    <source>
        <dbReference type="SAM" id="MobiDB-lite"/>
    </source>
</evidence>
<dbReference type="AlphaFoldDB" id="A0A1W0X2W9"/>
<accession>A0A1W0X2W9</accession>
<dbReference type="Proteomes" id="UP000192578">
    <property type="component" value="Unassembled WGS sequence"/>
</dbReference>
<dbReference type="SMART" id="SM00389">
    <property type="entry name" value="HOX"/>
    <property type="match status" value="1"/>
</dbReference>
<evidence type="ECO:0000259" key="9">
    <source>
        <dbReference type="PROSITE" id="PS50071"/>
    </source>
</evidence>
<dbReference type="SUPFAM" id="SSF46689">
    <property type="entry name" value="Homeodomain-like"/>
    <property type="match status" value="1"/>
</dbReference>
<feature type="region of interest" description="Disordered" evidence="8">
    <location>
        <begin position="1"/>
        <end position="63"/>
    </location>
</feature>
<dbReference type="Pfam" id="PF00046">
    <property type="entry name" value="Homeodomain"/>
    <property type="match status" value="1"/>
</dbReference>
<dbReference type="GO" id="GO:0005634">
    <property type="term" value="C:nucleus"/>
    <property type="evidence" value="ECO:0007669"/>
    <property type="project" value="UniProtKB-SubCell"/>
</dbReference>
<evidence type="ECO:0000313" key="10">
    <source>
        <dbReference type="EMBL" id="OQV21662.1"/>
    </source>
</evidence>
<feature type="compositionally biased region" description="Basic and acidic residues" evidence="8">
    <location>
        <begin position="1"/>
        <end position="13"/>
    </location>
</feature>
<feature type="domain" description="Homeobox" evidence="9">
    <location>
        <begin position="63"/>
        <end position="123"/>
    </location>
</feature>
<keyword evidence="5 6" id="KW-0539">Nucleus</keyword>
<feature type="compositionally biased region" description="Polar residues" evidence="8">
    <location>
        <begin position="277"/>
        <end position="289"/>
    </location>
</feature>
<dbReference type="EMBL" id="MTYJ01000021">
    <property type="protein sequence ID" value="OQV21662.1"/>
    <property type="molecule type" value="Genomic_DNA"/>
</dbReference>
<evidence type="ECO:0000256" key="1">
    <source>
        <dbReference type="ARBA" id="ARBA00004123"/>
    </source>
</evidence>
<dbReference type="InterPro" id="IPR009057">
    <property type="entry name" value="Homeodomain-like_sf"/>
</dbReference>
<reference evidence="11" key="1">
    <citation type="submission" date="2017-01" db="EMBL/GenBank/DDBJ databases">
        <title>Comparative genomics of anhydrobiosis in the tardigrade Hypsibius dujardini.</title>
        <authorList>
            <person name="Yoshida Y."/>
            <person name="Koutsovoulos G."/>
            <person name="Laetsch D."/>
            <person name="Stevens L."/>
            <person name="Kumar S."/>
            <person name="Horikawa D."/>
            <person name="Ishino K."/>
            <person name="Komine S."/>
            <person name="Tomita M."/>
            <person name="Blaxter M."/>
            <person name="Arakawa K."/>
        </authorList>
    </citation>
    <scope>NUCLEOTIDE SEQUENCE [LARGE SCALE GENOMIC DNA]</scope>
    <source>
        <strain evidence="11">Z151</strain>
    </source>
</reference>
<keyword evidence="3 6" id="KW-0238">DNA-binding</keyword>
<dbReference type="PANTHER" id="PTHR24329:SF543">
    <property type="entry name" value="FI01017P-RELATED"/>
    <property type="match status" value="1"/>
</dbReference>
<dbReference type="PANTHER" id="PTHR24329">
    <property type="entry name" value="HOMEOBOX PROTEIN ARISTALESS"/>
    <property type="match status" value="1"/>
</dbReference>
<dbReference type="GO" id="GO:0000981">
    <property type="term" value="F:DNA-binding transcription factor activity, RNA polymerase II-specific"/>
    <property type="evidence" value="ECO:0007669"/>
    <property type="project" value="InterPro"/>
</dbReference>
<comment type="subcellular location">
    <subcellularLocation>
        <location evidence="1 6 7">Nucleus</location>
    </subcellularLocation>
</comment>
<dbReference type="PROSITE" id="PS50071">
    <property type="entry name" value="HOMEOBOX_2"/>
    <property type="match status" value="1"/>
</dbReference>
<proteinExistence type="predicted"/>
<evidence type="ECO:0000256" key="4">
    <source>
        <dbReference type="ARBA" id="ARBA00023155"/>
    </source>
</evidence>
<keyword evidence="11" id="KW-1185">Reference proteome</keyword>
<evidence type="ECO:0000256" key="3">
    <source>
        <dbReference type="ARBA" id="ARBA00023125"/>
    </source>
</evidence>
<organism evidence="10 11">
    <name type="scientific">Hypsibius exemplaris</name>
    <name type="common">Freshwater tardigrade</name>
    <dbReference type="NCBI Taxonomy" id="2072580"/>
    <lineage>
        <taxon>Eukaryota</taxon>
        <taxon>Metazoa</taxon>
        <taxon>Ecdysozoa</taxon>
        <taxon>Tardigrada</taxon>
        <taxon>Eutardigrada</taxon>
        <taxon>Parachela</taxon>
        <taxon>Hypsibioidea</taxon>
        <taxon>Hypsibiidae</taxon>
        <taxon>Hypsibius</taxon>
    </lineage>
</organism>
<evidence type="ECO:0000256" key="2">
    <source>
        <dbReference type="ARBA" id="ARBA00022473"/>
    </source>
</evidence>
<dbReference type="InterPro" id="IPR017970">
    <property type="entry name" value="Homeobox_CS"/>
</dbReference>
<evidence type="ECO:0000256" key="6">
    <source>
        <dbReference type="PROSITE-ProRule" id="PRU00108"/>
    </source>
</evidence>
<feature type="DNA-binding region" description="Homeobox" evidence="6">
    <location>
        <begin position="65"/>
        <end position="124"/>
    </location>
</feature>
<dbReference type="OrthoDB" id="6159439at2759"/>
<dbReference type="Gene3D" id="1.10.10.60">
    <property type="entry name" value="Homeodomain-like"/>
    <property type="match status" value="1"/>
</dbReference>
<dbReference type="GO" id="GO:0000977">
    <property type="term" value="F:RNA polymerase II transcription regulatory region sequence-specific DNA binding"/>
    <property type="evidence" value="ECO:0007669"/>
    <property type="project" value="TreeGrafter"/>
</dbReference>
<evidence type="ECO:0000256" key="5">
    <source>
        <dbReference type="ARBA" id="ARBA00023242"/>
    </source>
</evidence>
<protein>
    <submittedName>
        <fullName evidence="10">Homeobox protein aristaless</fullName>
    </submittedName>
</protein>
<dbReference type="InterPro" id="IPR001356">
    <property type="entry name" value="HD"/>
</dbReference>
<evidence type="ECO:0000256" key="7">
    <source>
        <dbReference type="RuleBase" id="RU000682"/>
    </source>
</evidence>
<feature type="compositionally biased region" description="Gly residues" evidence="8">
    <location>
        <begin position="48"/>
        <end position="57"/>
    </location>
</feature>
<evidence type="ECO:0000313" key="11">
    <source>
        <dbReference type="Proteomes" id="UP000192578"/>
    </source>
</evidence>
<keyword evidence="2" id="KW-0217">Developmental protein</keyword>
<sequence>MVGHDERPKKENDCVVPERISPSIASAGSLDDKESFVDDDSEDSASFGAGGGAGARSGAGLSSKQRRYRTTFTAFQLQELEKCFGKTHYPDIFTRDELAMRIHLTEARIQVWFQNRRAKWRKTEKSSAPHPISGVEPSPAVQSFNTTHPIPNSNCSFSKGHTDPFLQSPHGPSSADYNVRMNPGWPLIPPSNKYSRSSLTQNFYPEQAAAAAAAAAMAATTNMWNQRWLQQMAVNSLLHRDVPPSWTTQTSAGSAVSPAHHLTFHPEFRPFFHPHPNGTTTAGQLTGPSATAAQWTGPGVTADAMQKYGAFRSIARNDGGGGGR</sequence>
<feature type="region of interest" description="Disordered" evidence="8">
    <location>
        <begin position="267"/>
        <end position="289"/>
    </location>
</feature>
<dbReference type="FunFam" id="1.10.10.60:FF:000102">
    <property type="entry name" value="Aristaless related homeobox"/>
    <property type="match status" value="1"/>
</dbReference>